<protein>
    <submittedName>
        <fullName evidence="2">ABC transporter permease</fullName>
    </submittedName>
</protein>
<accession>A0A7W3ZN45</accession>
<feature type="transmembrane region" description="Helical" evidence="1">
    <location>
        <begin position="364"/>
        <end position="382"/>
    </location>
</feature>
<keyword evidence="1" id="KW-1133">Transmembrane helix</keyword>
<feature type="transmembrane region" description="Helical" evidence="1">
    <location>
        <begin position="216"/>
        <end position="238"/>
    </location>
</feature>
<keyword evidence="1" id="KW-0812">Transmembrane</keyword>
<feature type="transmembrane region" description="Helical" evidence="1">
    <location>
        <begin position="104"/>
        <end position="124"/>
    </location>
</feature>
<feature type="transmembrane region" description="Helical" evidence="1">
    <location>
        <begin position="480"/>
        <end position="503"/>
    </location>
</feature>
<gene>
    <name evidence="2" type="ORF">H3146_12515</name>
</gene>
<feature type="transmembrane region" description="Helical" evidence="1">
    <location>
        <begin position="523"/>
        <end position="544"/>
    </location>
</feature>
<organism evidence="2 3">
    <name type="scientific">Streptomyces alkaliterrae</name>
    <dbReference type="NCBI Taxonomy" id="2213162"/>
    <lineage>
        <taxon>Bacteria</taxon>
        <taxon>Bacillati</taxon>
        <taxon>Actinomycetota</taxon>
        <taxon>Actinomycetes</taxon>
        <taxon>Kitasatosporales</taxon>
        <taxon>Streptomycetaceae</taxon>
        <taxon>Streptomyces</taxon>
    </lineage>
</organism>
<comment type="caution">
    <text evidence="2">The sequence shown here is derived from an EMBL/GenBank/DDBJ whole genome shotgun (WGS) entry which is preliminary data.</text>
</comment>
<proteinExistence type="predicted"/>
<feature type="transmembrane region" description="Helical" evidence="1">
    <location>
        <begin position="455"/>
        <end position="473"/>
    </location>
</feature>
<dbReference type="EMBL" id="JABJWZ010000093">
    <property type="protein sequence ID" value="MBB1254186.1"/>
    <property type="molecule type" value="Genomic_DNA"/>
</dbReference>
<feature type="transmembrane region" description="Helical" evidence="1">
    <location>
        <begin position="183"/>
        <end position="204"/>
    </location>
</feature>
<feature type="transmembrane region" description="Helical" evidence="1">
    <location>
        <begin position="258"/>
        <end position="279"/>
    </location>
</feature>
<evidence type="ECO:0000313" key="2">
    <source>
        <dbReference type="EMBL" id="MBB1254186.1"/>
    </source>
</evidence>
<dbReference type="RefSeq" id="WP_181354397.1">
    <property type="nucleotide sequence ID" value="NZ_JABJWZ010000093.1"/>
</dbReference>
<feature type="transmembrane region" description="Helical" evidence="1">
    <location>
        <begin position="41"/>
        <end position="60"/>
    </location>
</feature>
<name>A0A7W3ZN45_9ACTN</name>
<keyword evidence="1" id="KW-0472">Membrane</keyword>
<feature type="transmembrane region" description="Helical" evidence="1">
    <location>
        <begin position="145"/>
        <end position="171"/>
    </location>
</feature>
<sequence>MTAATAEKTRTTDPGGGRLAEALTGTGTLLRFNLRRDRVRLPVWLLALLLATLGSLSSFADLYGDAEQRQASAATMDTPAGLALSGPREYLTDYNLGSMLSHQMIGFTAVMVALMSVFIVARHTRTEEETGRAELVRSAVVGRHAYLTAALGVAAVANVALALLLAVALGGSGVEGVTWGGSLLYGAAHAAVGLVFAAVAAVTVQITAYSRGASGMALAVLGGAYLLRAAGDVGGGALSWLSPIGWAQRTYPYVHDRWWPLLLSLALLLAVAAAAYALSVRRDVGAGLRPAAPGRPAASRHLTRPLGFALRLHRGLLIGFGVAALLLGASYGSLLSEVESLIEQIGALEEAVEGIGGASLVDSFSAMILTVTATVAAVYAVLAAQRARSEETAGRAEPLLATALSRGRWLGGHLTVALLGGALMLLLSGLGFGVAGAASTGDWALVPRLAGASLAYAPALWVTVGLAAVLFGWAPRWLPLVWAVPVYAFVVGYLGQIFQFPHWTGNVSPFGHVPRLPAEDMDWLPLLALTALAAGLLALGLAGFRHRDLDSK</sequence>
<evidence type="ECO:0000256" key="1">
    <source>
        <dbReference type="SAM" id="Phobius"/>
    </source>
</evidence>
<dbReference type="AlphaFoldDB" id="A0A7W3ZN45"/>
<feature type="transmembrane region" description="Helical" evidence="1">
    <location>
        <begin position="315"/>
        <end position="334"/>
    </location>
</feature>
<feature type="transmembrane region" description="Helical" evidence="1">
    <location>
        <begin position="414"/>
        <end position="435"/>
    </location>
</feature>
<dbReference type="Proteomes" id="UP000525686">
    <property type="component" value="Unassembled WGS sequence"/>
</dbReference>
<evidence type="ECO:0000313" key="3">
    <source>
        <dbReference type="Proteomes" id="UP000525686"/>
    </source>
</evidence>
<reference evidence="3" key="1">
    <citation type="submission" date="2020-05" db="EMBL/GenBank/DDBJ databases">
        <title>Classification of alakaliphilic streptomycetes isolated from an alkaline soil next to Lonar Crater, India and a proposal for the recognition of Streptomyces alkaliterrae sp. nov.</title>
        <authorList>
            <person name="Golinska P."/>
        </authorList>
    </citation>
    <scope>NUCLEOTIDE SEQUENCE [LARGE SCALE GENOMIC DNA]</scope>
    <source>
        <strain evidence="3">OF3</strain>
    </source>
</reference>